<protein>
    <submittedName>
        <fullName evidence="2">Uncharacterized protein</fullName>
    </submittedName>
</protein>
<gene>
    <name evidence="2" type="ORF">L345_05688</name>
</gene>
<feature type="compositionally biased region" description="Basic residues" evidence="1">
    <location>
        <begin position="87"/>
        <end position="100"/>
    </location>
</feature>
<feature type="region of interest" description="Disordered" evidence="1">
    <location>
        <begin position="1"/>
        <end position="47"/>
    </location>
</feature>
<feature type="region of interest" description="Disordered" evidence="1">
    <location>
        <begin position="79"/>
        <end position="108"/>
    </location>
</feature>
<feature type="non-terminal residue" evidence="2">
    <location>
        <position position="1"/>
    </location>
</feature>
<name>V8P2L0_OPHHA</name>
<feature type="compositionally biased region" description="Basic and acidic residues" evidence="1">
    <location>
        <begin position="1"/>
        <end position="25"/>
    </location>
</feature>
<dbReference type="Proteomes" id="UP000018936">
    <property type="component" value="Unassembled WGS sequence"/>
</dbReference>
<organism evidence="2 3">
    <name type="scientific">Ophiophagus hannah</name>
    <name type="common">King cobra</name>
    <name type="synonym">Naja hannah</name>
    <dbReference type="NCBI Taxonomy" id="8665"/>
    <lineage>
        <taxon>Eukaryota</taxon>
        <taxon>Metazoa</taxon>
        <taxon>Chordata</taxon>
        <taxon>Craniata</taxon>
        <taxon>Vertebrata</taxon>
        <taxon>Euteleostomi</taxon>
        <taxon>Lepidosauria</taxon>
        <taxon>Squamata</taxon>
        <taxon>Bifurcata</taxon>
        <taxon>Unidentata</taxon>
        <taxon>Episquamata</taxon>
        <taxon>Toxicofera</taxon>
        <taxon>Serpentes</taxon>
        <taxon>Colubroidea</taxon>
        <taxon>Elapidae</taxon>
        <taxon>Elapinae</taxon>
        <taxon>Ophiophagus</taxon>
    </lineage>
</organism>
<accession>V8P2L0</accession>
<dbReference type="EMBL" id="AZIM01001001">
    <property type="protein sequence ID" value="ETE68510.1"/>
    <property type="molecule type" value="Genomic_DNA"/>
</dbReference>
<keyword evidence="3" id="KW-1185">Reference proteome</keyword>
<evidence type="ECO:0000313" key="2">
    <source>
        <dbReference type="EMBL" id="ETE68510.1"/>
    </source>
</evidence>
<evidence type="ECO:0000313" key="3">
    <source>
        <dbReference type="Proteomes" id="UP000018936"/>
    </source>
</evidence>
<sequence>MSEREGGRKEGEGRKEMREGGDKEGRKKGRKEGRKEGRIQARGKGGRLPGINVCGGKSCWSPQFPPTLESCWPAVCESPGLEEGGRGRGRGRGARLKSMKRGLGLGAF</sequence>
<comment type="caution">
    <text evidence="2">The sequence shown here is derived from an EMBL/GenBank/DDBJ whole genome shotgun (WGS) entry which is preliminary data.</text>
</comment>
<evidence type="ECO:0000256" key="1">
    <source>
        <dbReference type="SAM" id="MobiDB-lite"/>
    </source>
</evidence>
<reference evidence="2 3" key="1">
    <citation type="journal article" date="2013" name="Proc. Natl. Acad. Sci. U.S.A.">
        <title>The king cobra genome reveals dynamic gene evolution and adaptation in the snake venom system.</title>
        <authorList>
            <person name="Vonk F.J."/>
            <person name="Casewell N.R."/>
            <person name="Henkel C.V."/>
            <person name="Heimberg A.M."/>
            <person name="Jansen H.J."/>
            <person name="McCleary R.J."/>
            <person name="Kerkkamp H.M."/>
            <person name="Vos R.A."/>
            <person name="Guerreiro I."/>
            <person name="Calvete J.J."/>
            <person name="Wuster W."/>
            <person name="Woods A.E."/>
            <person name="Logan J.M."/>
            <person name="Harrison R.A."/>
            <person name="Castoe T.A."/>
            <person name="de Koning A.P."/>
            <person name="Pollock D.D."/>
            <person name="Yandell M."/>
            <person name="Calderon D."/>
            <person name="Renjifo C."/>
            <person name="Currier R.B."/>
            <person name="Salgado D."/>
            <person name="Pla D."/>
            <person name="Sanz L."/>
            <person name="Hyder A.S."/>
            <person name="Ribeiro J.M."/>
            <person name="Arntzen J.W."/>
            <person name="van den Thillart G.E."/>
            <person name="Boetzer M."/>
            <person name="Pirovano W."/>
            <person name="Dirks R.P."/>
            <person name="Spaink H.P."/>
            <person name="Duboule D."/>
            <person name="McGlinn E."/>
            <person name="Kini R.M."/>
            <person name="Richardson M.K."/>
        </authorList>
    </citation>
    <scope>NUCLEOTIDE SEQUENCE</scope>
    <source>
        <tissue evidence="2">Blood</tissue>
    </source>
</reference>
<proteinExistence type="predicted"/>
<dbReference type="AlphaFoldDB" id="V8P2L0"/>